<accession>A0A8S5L0E8</accession>
<name>A0A8S5L0E8_9VIRU</name>
<evidence type="ECO:0000313" key="2">
    <source>
        <dbReference type="EMBL" id="DAD50805.1"/>
    </source>
</evidence>
<reference evidence="2" key="1">
    <citation type="submission" date="2020-09" db="EMBL/GenBank/DDBJ databases">
        <title>Leviviricetes taxonomy.</title>
        <authorList>
            <person name="Stockdale S.R."/>
            <person name="Callanan J."/>
            <person name="Adriaenssens E.M."/>
            <person name="Kuhn J.H."/>
            <person name="Rumnieks J."/>
            <person name="Shkoporov A."/>
            <person name="Draper L.A."/>
            <person name="Ross P."/>
            <person name="Hill C."/>
        </authorList>
    </citation>
    <scope>NUCLEOTIDE SEQUENCE</scope>
</reference>
<keyword evidence="3" id="KW-1185">Reference proteome</keyword>
<dbReference type="EMBL" id="BK013631">
    <property type="protein sequence ID" value="DAD50805.1"/>
    <property type="molecule type" value="Genomic_RNA"/>
</dbReference>
<proteinExistence type="predicted"/>
<gene>
    <name evidence="2" type="primary">SRR5466365_1_3</name>
</gene>
<keyword evidence="2" id="KW-0946">Virion</keyword>
<feature type="compositionally biased region" description="Polar residues" evidence="1">
    <location>
        <begin position="30"/>
        <end position="39"/>
    </location>
</feature>
<organism evidence="2 3">
    <name type="scientific">ssRNA phage SRR5466365_1</name>
    <dbReference type="NCBI Taxonomy" id="2786400"/>
    <lineage>
        <taxon>Viruses</taxon>
        <taxon>Riboviria</taxon>
        <taxon>Orthornavirae</taxon>
        <taxon>Lenarviricota</taxon>
        <taxon>Leviviricetes</taxon>
        <taxon>Norzivirales</taxon>
        <taxon>Atkinsviridae</taxon>
        <taxon>Bahdevuvirus</taxon>
        <taxon>Bahdevuvirus caenivivens</taxon>
    </lineage>
</organism>
<dbReference type="GeneID" id="80396861"/>
<feature type="region of interest" description="Disordered" evidence="1">
    <location>
        <begin position="1"/>
        <end position="46"/>
    </location>
</feature>
<dbReference type="Proteomes" id="UP000676934">
    <property type="component" value="Segment"/>
</dbReference>
<dbReference type="GO" id="GO:0019028">
    <property type="term" value="C:viral capsid"/>
    <property type="evidence" value="ECO:0007669"/>
    <property type="project" value="UniProtKB-KW"/>
</dbReference>
<evidence type="ECO:0000256" key="1">
    <source>
        <dbReference type="SAM" id="MobiDB-lite"/>
    </source>
</evidence>
<dbReference type="KEGG" id="vg:80396861"/>
<keyword evidence="2" id="KW-0167">Capsid protein</keyword>
<dbReference type="RefSeq" id="YP_010768695.1">
    <property type="nucleotide sequence ID" value="NC_073766.1"/>
</dbReference>
<evidence type="ECO:0000313" key="3">
    <source>
        <dbReference type="Proteomes" id="UP000676934"/>
    </source>
</evidence>
<protein>
    <submittedName>
        <fullName evidence="2">Coat protein</fullName>
    </submittedName>
</protein>
<sequence>MTISLSSPVTGGAQTGFTSPTYTHVADSAPDTNGKQHSVTALGGTQAGVRTHTVSDPFSILFVRPKNPKVLPNPNPITGKYPSVPMNTHMIKVWKGVNYAANHPPVVATFKLTMDIPAGSDSYDSANIRAALSLLAGSLSQISAGQGDTLVTGIL</sequence>